<dbReference type="Proteomes" id="UP000640363">
    <property type="component" value="Unassembled WGS sequence"/>
</dbReference>
<dbReference type="CDD" id="cd04301">
    <property type="entry name" value="NAT_SF"/>
    <property type="match status" value="1"/>
</dbReference>
<evidence type="ECO:0000313" key="4">
    <source>
        <dbReference type="EMBL" id="MBC6001696.1"/>
    </source>
</evidence>
<sequence length="147" mass="17040">MINIVKGDRAITYTEERNFTPQQVAELFLSVRWVVGKYPDRLHKALMNSSRVISAWDGNRLVGLIRVMDDSELVCFINYVLVHPDYQGQGIAGHLLEMVKDAYKSYLYINVMIGDSKNATFYEKHGFKVKENSLPMQYRNVPKYTEK</sequence>
<evidence type="ECO:0000256" key="2">
    <source>
        <dbReference type="ARBA" id="ARBA00023315"/>
    </source>
</evidence>
<feature type="domain" description="N-acetyltransferase" evidence="3">
    <location>
        <begin position="14"/>
        <end position="147"/>
    </location>
</feature>
<gene>
    <name evidence="4" type="ORF">H8892_07000</name>
</gene>
<dbReference type="InterPro" id="IPR000182">
    <property type="entry name" value="GNAT_dom"/>
</dbReference>
<reference evidence="4 5" key="1">
    <citation type="submission" date="2020-08" db="EMBL/GenBank/DDBJ databases">
        <authorList>
            <person name="Liu C."/>
            <person name="Sun Q."/>
        </authorList>
    </citation>
    <scope>NUCLEOTIDE SEQUENCE [LARGE SCALE GENOMIC DNA]</scope>
    <source>
        <strain evidence="4 5">NSJ-78</strain>
    </source>
</reference>
<evidence type="ECO:0000259" key="3">
    <source>
        <dbReference type="PROSITE" id="PS51186"/>
    </source>
</evidence>
<organism evidence="4 5">
    <name type="scientific">Veillonella hominis</name>
    <dbReference type="NCBI Taxonomy" id="2764330"/>
    <lineage>
        <taxon>Bacteria</taxon>
        <taxon>Bacillati</taxon>
        <taxon>Bacillota</taxon>
        <taxon>Negativicutes</taxon>
        <taxon>Veillonellales</taxon>
        <taxon>Veillonellaceae</taxon>
        <taxon>Veillonella</taxon>
    </lineage>
</organism>
<dbReference type="InterPro" id="IPR045039">
    <property type="entry name" value="NSI-like"/>
</dbReference>
<dbReference type="SUPFAM" id="SSF55729">
    <property type="entry name" value="Acyl-CoA N-acyltransferases (Nat)"/>
    <property type="match status" value="1"/>
</dbReference>
<dbReference type="EMBL" id="JACRWI010000006">
    <property type="protein sequence ID" value="MBC6001696.1"/>
    <property type="molecule type" value="Genomic_DNA"/>
</dbReference>
<comment type="caution">
    <text evidence="4">The sequence shown here is derived from an EMBL/GenBank/DDBJ whole genome shotgun (WGS) entry which is preliminary data.</text>
</comment>
<dbReference type="PANTHER" id="PTHR43626">
    <property type="entry name" value="ACYL-COA N-ACYLTRANSFERASE"/>
    <property type="match status" value="1"/>
</dbReference>
<proteinExistence type="predicted"/>
<evidence type="ECO:0000313" key="5">
    <source>
        <dbReference type="Proteomes" id="UP000640363"/>
    </source>
</evidence>
<keyword evidence="2" id="KW-0012">Acyltransferase</keyword>
<dbReference type="Pfam" id="PF13673">
    <property type="entry name" value="Acetyltransf_10"/>
    <property type="match status" value="1"/>
</dbReference>
<dbReference type="PANTHER" id="PTHR43626:SF4">
    <property type="entry name" value="GCN5-RELATED N-ACETYLTRANSFERASE 2, CHLOROPLASTIC"/>
    <property type="match status" value="1"/>
</dbReference>
<accession>A0ABR7JXW1</accession>
<dbReference type="RefSeq" id="WP_120055788.1">
    <property type="nucleotide sequence ID" value="NZ_JACRWI010000006.1"/>
</dbReference>
<dbReference type="Gene3D" id="3.40.630.30">
    <property type="match status" value="1"/>
</dbReference>
<evidence type="ECO:0000256" key="1">
    <source>
        <dbReference type="ARBA" id="ARBA00022679"/>
    </source>
</evidence>
<protein>
    <submittedName>
        <fullName evidence="4">GNAT family N-acetyltransferase</fullName>
    </submittedName>
</protein>
<keyword evidence="1" id="KW-0808">Transferase</keyword>
<keyword evidence="5" id="KW-1185">Reference proteome</keyword>
<dbReference type="InterPro" id="IPR016181">
    <property type="entry name" value="Acyl_CoA_acyltransferase"/>
</dbReference>
<name>A0ABR7JXW1_9FIRM</name>
<dbReference type="PROSITE" id="PS51186">
    <property type="entry name" value="GNAT"/>
    <property type="match status" value="1"/>
</dbReference>